<protein>
    <submittedName>
        <fullName evidence="2">Uncharacterized protein</fullName>
    </submittedName>
</protein>
<gene>
    <name evidence="2" type="ORF">LECACI_7A008268</name>
</gene>
<evidence type="ECO:0000313" key="3">
    <source>
        <dbReference type="Proteomes" id="UP001296104"/>
    </source>
</evidence>
<sequence>MQFTLIATLGLSALAVAAPSQQDAQLEARNNGKTYCCPKGKTHRCYEFQGRGNNYPKNVDVYQQCSKDLALINVFVCDVLDNNKLNVPIDISLLSS</sequence>
<keyword evidence="3" id="KW-1185">Reference proteome</keyword>
<feature type="chain" id="PRO_5042505365" evidence="1">
    <location>
        <begin position="18"/>
        <end position="96"/>
    </location>
</feature>
<feature type="signal peptide" evidence="1">
    <location>
        <begin position="1"/>
        <end position="17"/>
    </location>
</feature>
<reference evidence="2" key="1">
    <citation type="submission" date="2023-11" db="EMBL/GenBank/DDBJ databases">
        <authorList>
            <person name="Alioto T."/>
            <person name="Alioto T."/>
            <person name="Gomez Garrido J."/>
        </authorList>
    </citation>
    <scope>NUCLEOTIDE SEQUENCE</scope>
</reference>
<evidence type="ECO:0000313" key="2">
    <source>
        <dbReference type="EMBL" id="CAK4033110.1"/>
    </source>
</evidence>
<keyword evidence="1" id="KW-0732">Signal</keyword>
<dbReference type="Proteomes" id="UP001296104">
    <property type="component" value="Unassembled WGS sequence"/>
</dbReference>
<proteinExistence type="predicted"/>
<dbReference type="AlphaFoldDB" id="A0AAI8Z622"/>
<name>A0AAI8Z622_9PEZI</name>
<dbReference type="EMBL" id="CAVMBE010000078">
    <property type="protein sequence ID" value="CAK4033110.1"/>
    <property type="molecule type" value="Genomic_DNA"/>
</dbReference>
<organism evidence="2 3">
    <name type="scientific">Lecanosticta acicola</name>
    <dbReference type="NCBI Taxonomy" id="111012"/>
    <lineage>
        <taxon>Eukaryota</taxon>
        <taxon>Fungi</taxon>
        <taxon>Dikarya</taxon>
        <taxon>Ascomycota</taxon>
        <taxon>Pezizomycotina</taxon>
        <taxon>Dothideomycetes</taxon>
        <taxon>Dothideomycetidae</taxon>
        <taxon>Mycosphaerellales</taxon>
        <taxon>Mycosphaerellaceae</taxon>
        <taxon>Lecanosticta</taxon>
    </lineage>
</organism>
<accession>A0AAI8Z622</accession>
<evidence type="ECO:0000256" key="1">
    <source>
        <dbReference type="SAM" id="SignalP"/>
    </source>
</evidence>
<comment type="caution">
    <text evidence="2">The sequence shown here is derived from an EMBL/GenBank/DDBJ whole genome shotgun (WGS) entry which is preliminary data.</text>
</comment>